<dbReference type="Proteomes" id="UP001107558">
    <property type="component" value="Chromosome 1"/>
</dbReference>
<dbReference type="SUPFAM" id="SSF53474">
    <property type="entry name" value="alpha/beta-Hydrolases"/>
    <property type="match status" value="1"/>
</dbReference>
<evidence type="ECO:0000313" key="5">
    <source>
        <dbReference type="EMBL" id="KAG5679911.1"/>
    </source>
</evidence>
<dbReference type="InterPro" id="IPR001031">
    <property type="entry name" value="Thioesterase"/>
</dbReference>
<accession>A0A9J6CD67</accession>
<keyword evidence="6" id="KW-1185">Reference proteome</keyword>
<dbReference type="InterPro" id="IPR036736">
    <property type="entry name" value="ACP-like_sf"/>
</dbReference>
<dbReference type="Pfam" id="PF00550">
    <property type="entry name" value="PP-binding"/>
    <property type="match status" value="1"/>
</dbReference>
<dbReference type="InterPro" id="IPR009081">
    <property type="entry name" value="PP-bd_ACP"/>
</dbReference>
<dbReference type="AlphaFoldDB" id="A0A9J6CD67"/>
<dbReference type="SUPFAM" id="SSF47336">
    <property type="entry name" value="ACP-like"/>
    <property type="match status" value="1"/>
</dbReference>
<dbReference type="PANTHER" id="PTHR43775">
    <property type="entry name" value="FATTY ACID SYNTHASE"/>
    <property type="match status" value="1"/>
</dbReference>
<dbReference type="GO" id="GO:0031177">
    <property type="term" value="F:phosphopantetheine binding"/>
    <property type="evidence" value="ECO:0007669"/>
    <property type="project" value="InterPro"/>
</dbReference>
<dbReference type="OrthoDB" id="7790387at2759"/>
<keyword evidence="3" id="KW-0597">Phosphoprotein</keyword>
<feature type="domain" description="Carrier" evidence="4">
    <location>
        <begin position="236"/>
        <end position="316"/>
    </location>
</feature>
<evidence type="ECO:0000256" key="1">
    <source>
        <dbReference type="ARBA" id="ARBA00012480"/>
    </source>
</evidence>
<dbReference type="InterPro" id="IPR029058">
    <property type="entry name" value="AB_hydrolase_fold"/>
</dbReference>
<dbReference type="SUPFAM" id="SSF51735">
    <property type="entry name" value="NAD(P)-binding Rossmann-fold domains"/>
    <property type="match status" value="1"/>
</dbReference>
<dbReference type="InterPro" id="IPR036291">
    <property type="entry name" value="NAD(P)-bd_dom_sf"/>
</dbReference>
<dbReference type="Pfam" id="PF08659">
    <property type="entry name" value="KR"/>
    <property type="match status" value="2"/>
</dbReference>
<dbReference type="InterPro" id="IPR020806">
    <property type="entry name" value="PKS_PP-bd"/>
</dbReference>
<dbReference type="GO" id="GO:0004312">
    <property type="term" value="F:fatty acid synthase activity"/>
    <property type="evidence" value="ECO:0007669"/>
    <property type="project" value="TreeGrafter"/>
</dbReference>
<dbReference type="GO" id="GO:0016297">
    <property type="term" value="F:fatty acyl-[ACP] hydrolase activity"/>
    <property type="evidence" value="ECO:0007669"/>
    <property type="project" value="UniProtKB-EC"/>
</dbReference>
<dbReference type="GO" id="GO:0006633">
    <property type="term" value="P:fatty acid biosynthetic process"/>
    <property type="evidence" value="ECO:0007669"/>
    <property type="project" value="TreeGrafter"/>
</dbReference>
<proteinExistence type="predicted"/>
<dbReference type="InterPro" id="IPR013968">
    <property type="entry name" value="PKS_KR"/>
</dbReference>
<name>A0A9J6CD67_POLVA</name>
<dbReference type="Pfam" id="PF00975">
    <property type="entry name" value="Thioesterase"/>
    <property type="match status" value="1"/>
</dbReference>
<dbReference type="Gene3D" id="3.40.50.1820">
    <property type="entry name" value="alpha/beta hydrolase"/>
    <property type="match status" value="1"/>
</dbReference>
<evidence type="ECO:0000256" key="3">
    <source>
        <dbReference type="ARBA" id="ARBA00022553"/>
    </source>
</evidence>
<dbReference type="SMART" id="SM00822">
    <property type="entry name" value="PKS_KR"/>
    <property type="match status" value="1"/>
</dbReference>
<protein>
    <recommendedName>
        <fullName evidence="1">oleoyl-[acyl-carrier-protein] hydrolase</fullName>
        <ecNumber evidence="1">3.1.2.14</ecNumber>
    </recommendedName>
</protein>
<sequence length="611" mass="68549">MIMTQTDGRGVDYVLNSLSEEKLKASIKTFLIYSGGLGGFGLELADWLVLRGCRKLVLSSGRGITKQYQAYRIKIWESYAIDQRSDETWTSWWHRDAIFENQDSKSFVESMGPKAIATKYLDELSRTLCPELQYFVVFSSVSCGRGNAGQTNYGMANSVMERIMEQRNKFGLPAKAIQWGAVGEVGLVADMQENHTVDMVIGGTLQQRISSCLEELDPLILSPHPIVSSMVVAEKRFTLDSSANIIDTIMNVMSIKDKKSISMETTLSELGMDSLMTVEIQQLLEREYDVVISPQELRSMSLAQLQKCVHNRDGTETGQKVKIVNENVPKGVQLLLRNLGDETNSTKSILKLQSMSDEGIKALIIPGLEGMAGNAWYDIAKNLRYPTYILQTLNTWKSRNLDEIYDGVIEEILNLFKNENEFVLIGYSFGAMLTLKVAKALENLGKIGRIALIDGAPKFLKKLALDHLPQNYTEETVQNIILINTIYTCFPEDNGVIAREVLALSSWDARVRKLTDLYKDKKLYSEEYGLKMCNALVNRMMLTAVIDTSTFGVINNAPLTLIRPSDHSVQEIEENYCLAQYTPNTINIKYMEGNHATILENSKLPIALNSI</sequence>
<dbReference type="InterPro" id="IPR050091">
    <property type="entry name" value="PKS_NRPS_Biosynth_Enz"/>
</dbReference>
<dbReference type="SMART" id="SM00823">
    <property type="entry name" value="PKS_PP"/>
    <property type="match status" value="1"/>
</dbReference>
<dbReference type="InterPro" id="IPR057326">
    <property type="entry name" value="KR_dom"/>
</dbReference>
<evidence type="ECO:0000259" key="4">
    <source>
        <dbReference type="PROSITE" id="PS50075"/>
    </source>
</evidence>
<comment type="caution">
    <text evidence="5">The sequence shown here is derived from an EMBL/GenBank/DDBJ whole genome shotgun (WGS) entry which is preliminary data.</text>
</comment>
<dbReference type="EMBL" id="JADBJN010000001">
    <property type="protein sequence ID" value="KAG5679911.1"/>
    <property type="molecule type" value="Genomic_DNA"/>
</dbReference>
<reference evidence="5" key="1">
    <citation type="submission" date="2021-03" db="EMBL/GenBank/DDBJ databases">
        <title>Chromosome level genome of the anhydrobiotic midge Polypedilum vanderplanki.</title>
        <authorList>
            <person name="Yoshida Y."/>
            <person name="Kikawada T."/>
            <person name="Gusev O."/>
        </authorList>
    </citation>
    <scope>NUCLEOTIDE SEQUENCE</scope>
    <source>
        <strain evidence="5">NIAS01</strain>
        <tissue evidence="5">Whole body or cell culture</tissue>
    </source>
</reference>
<gene>
    <name evidence="5" type="ORF">PVAND_009447</name>
</gene>
<dbReference type="PANTHER" id="PTHR43775:SF23">
    <property type="entry name" value="FATTY ACID SYNTHASE 3"/>
    <property type="match status" value="1"/>
</dbReference>
<dbReference type="EC" id="3.1.2.14" evidence="1"/>
<evidence type="ECO:0000313" key="6">
    <source>
        <dbReference type="Proteomes" id="UP001107558"/>
    </source>
</evidence>
<dbReference type="PROSITE" id="PS50075">
    <property type="entry name" value="CARRIER"/>
    <property type="match status" value="1"/>
</dbReference>
<organism evidence="5 6">
    <name type="scientific">Polypedilum vanderplanki</name>
    <name type="common">Sleeping chironomid midge</name>
    <dbReference type="NCBI Taxonomy" id="319348"/>
    <lineage>
        <taxon>Eukaryota</taxon>
        <taxon>Metazoa</taxon>
        <taxon>Ecdysozoa</taxon>
        <taxon>Arthropoda</taxon>
        <taxon>Hexapoda</taxon>
        <taxon>Insecta</taxon>
        <taxon>Pterygota</taxon>
        <taxon>Neoptera</taxon>
        <taxon>Endopterygota</taxon>
        <taxon>Diptera</taxon>
        <taxon>Nematocera</taxon>
        <taxon>Chironomoidea</taxon>
        <taxon>Chironomidae</taxon>
        <taxon>Chironominae</taxon>
        <taxon>Polypedilum</taxon>
        <taxon>Polypedilum</taxon>
    </lineage>
</organism>
<evidence type="ECO:0000256" key="2">
    <source>
        <dbReference type="ARBA" id="ARBA00022450"/>
    </source>
</evidence>
<dbReference type="Gene3D" id="3.40.50.720">
    <property type="entry name" value="NAD(P)-binding Rossmann-like Domain"/>
    <property type="match status" value="1"/>
</dbReference>
<keyword evidence="2" id="KW-0596">Phosphopantetheine</keyword>
<dbReference type="Gene3D" id="1.10.1200.10">
    <property type="entry name" value="ACP-like"/>
    <property type="match status" value="1"/>
</dbReference>